<feature type="transmembrane region" description="Helical" evidence="1">
    <location>
        <begin position="34"/>
        <end position="52"/>
    </location>
</feature>
<dbReference type="AlphaFoldDB" id="A0A1G5WZD7"/>
<keyword evidence="1" id="KW-0472">Membrane</keyword>
<feature type="transmembrane region" description="Helical" evidence="1">
    <location>
        <begin position="72"/>
        <end position="91"/>
    </location>
</feature>
<dbReference type="Proteomes" id="UP000323439">
    <property type="component" value="Unassembled WGS sequence"/>
</dbReference>
<accession>A0A1G5WZD7</accession>
<proteinExistence type="predicted"/>
<evidence type="ECO:0000313" key="2">
    <source>
        <dbReference type="EMBL" id="SDA63528.1"/>
    </source>
</evidence>
<reference evidence="2 3" key="1">
    <citation type="submission" date="2016-10" db="EMBL/GenBank/DDBJ databases">
        <authorList>
            <person name="Varghese N."/>
            <person name="Submissions S."/>
        </authorList>
    </citation>
    <scope>NUCLEOTIDE SEQUENCE [LARGE SCALE GENOMIC DNA]</scope>
    <source>
        <strain evidence="2 3">DSM 16643</strain>
    </source>
</reference>
<keyword evidence="1" id="KW-0812">Transmembrane</keyword>
<dbReference type="EMBL" id="FMXB01000015">
    <property type="protein sequence ID" value="SDA63528.1"/>
    <property type="molecule type" value="Genomic_DNA"/>
</dbReference>
<gene>
    <name evidence="2" type="ORF">SAMN02910315_01826</name>
</gene>
<dbReference type="RefSeq" id="WP_149732345.1">
    <property type="nucleotide sequence ID" value="NZ_FMXB01000015.1"/>
</dbReference>
<protein>
    <recommendedName>
        <fullName evidence="4">Site-2 protease family protein</fullName>
    </recommendedName>
</protein>
<keyword evidence="3" id="KW-1185">Reference proteome</keyword>
<organism evidence="2 3">
    <name type="scientific">Methanobrevibacter millerae</name>
    <dbReference type="NCBI Taxonomy" id="230361"/>
    <lineage>
        <taxon>Archaea</taxon>
        <taxon>Methanobacteriati</taxon>
        <taxon>Methanobacteriota</taxon>
        <taxon>Methanomada group</taxon>
        <taxon>Methanobacteria</taxon>
        <taxon>Methanobacteriales</taxon>
        <taxon>Methanobacteriaceae</taxon>
        <taxon>Methanobrevibacter</taxon>
    </lineage>
</organism>
<evidence type="ECO:0000256" key="1">
    <source>
        <dbReference type="SAM" id="Phobius"/>
    </source>
</evidence>
<evidence type="ECO:0000313" key="3">
    <source>
        <dbReference type="Proteomes" id="UP000323439"/>
    </source>
</evidence>
<feature type="transmembrane region" description="Helical" evidence="1">
    <location>
        <begin position="12"/>
        <end position="28"/>
    </location>
</feature>
<sequence length="111" mass="12319">MFAVSRDELRDLIIALIVLSFCFAISNVGFDFHAILSLLHIVMFGVGLGFVVHELGHKYVAMKYDCEAEFELWPLGLLIAFVTSLIGIVFASPGEAKIHPEDLPDEIKGRI</sequence>
<keyword evidence="1" id="KW-1133">Transmembrane helix</keyword>
<evidence type="ECO:0008006" key="4">
    <source>
        <dbReference type="Google" id="ProtNLM"/>
    </source>
</evidence>
<dbReference type="OrthoDB" id="86131at2157"/>
<name>A0A1G5WZD7_9EURY</name>